<feature type="transmembrane region" description="Helical" evidence="1">
    <location>
        <begin position="147"/>
        <end position="165"/>
    </location>
</feature>
<dbReference type="EMBL" id="MU825433">
    <property type="protein sequence ID" value="KAJ7389439.1"/>
    <property type="molecule type" value="Genomic_DNA"/>
</dbReference>
<sequence>MHNTRSLGQGQCVSDDLNVTNCDTEQAPPGMKFDSCFKVAMEFSMGEVIVPANIMRCGIKVTRFDGSHKPGFSVCTQVPKVLSQTKPLGSGWSLCGAYGVMACNSSNYEGSGFTLKKCEANCCDEDKCNGIGAAGPTAPANNGCSHVASFLATLMSITAIFAGFFTH</sequence>
<name>A0A9X0A0K2_9CNID</name>
<proteinExistence type="predicted"/>
<comment type="caution">
    <text evidence="2">The sequence shown here is derived from an EMBL/GenBank/DDBJ whole genome shotgun (WGS) entry which is preliminary data.</text>
</comment>
<protein>
    <submittedName>
        <fullName evidence="2">Uncharacterized protein</fullName>
    </submittedName>
</protein>
<keyword evidence="1" id="KW-0812">Transmembrane</keyword>
<evidence type="ECO:0000313" key="3">
    <source>
        <dbReference type="Proteomes" id="UP001163046"/>
    </source>
</evidence>
<keyword evidence="1" id="KW-0472">Membrane</keyword>
<keyword evidence="3" id="KW-1185">Reference proteome</keyword>
<dbReference type="AlphaFoldDB" id="A0A9X0A0K2"/>
<evidence type="ECO:0000256" key="1">
    <source>
        <dbReference type="SAM" id="Phobius"/>
    </source>
</evidence>
<keyword evidence="1" id="KW-1133">Transmembrane helix</keyword>
<organism evidence="2 3">
    <name type="scientific">Desmophyllum pertusum</name>
    <dbReference type="NCBI Taxonomy" id="174260"/>
    <lineage>
        <taxon>Eukaryota</taxon>
        <taxon>Metazoa</taxon>
        <taxon>Cnidaria</taxon>
        <taxon>Anthozoa</taxon>
        <taxon>Hexacorallia</taxon>
        <taxon>Scleractinia</taxon>
        <taxon>Caryophylliina</taxon>
        <taxon>Caryophylliidae</taxon>
        <taxon>Desmophyllum</taxon>
    </lineage>
</organism>
<reference evidence="2" key="1">
    <citation type="submission" date="2023-01" db="EMBL/GenBank/DDBJ databases">
        <title>Genome assembly of the deep-sea coral Lophelia pertusa.</title>
        <authorList>
            <person name="Herrera S."/>
            <person name="Cordes E."/>
        </authorList>
    </citation>
    <scope>NUCLEOTIDE SEQUENCE</scope>
    <source>
        <strain evidence="2">USNM1676648</strain>
        <tissue evidence="2">Polyp</tissue>
    </source>
</reference>
<gene>
    <name evidence="2" type="ORF">OS493_031683</name>
</gene>
<evidence type="ECO:0000313" key="2">
    <source>
        <dbReference type="EMBL" id="KAJ7389439.1"/>
    </source>
</evidence>
<accession>A0A9X0A0K2</accession>
<dbReference type="Proteomes" id="UP001163046">
    <property type="component" value="Unassembled WGS sequence"/>
</dbReference>